<keyword evidence="2" id="KW-1185">Reference proteome</keyword>
<reference evidence="2" key="1">
    <citation type="submission" date="2022-10" db="EMBL/GenBank/DDBJ databases">
        <title>Genome assembly of Pristionchus species.</title>
        <authorList>
            <person name="Yoshida K."/>
            <person name="Sommer R.J."/>
        </authorList>
    </citation>
    <scope>NUCLEOTIDE SEQUENCE [LARGE SCALE GENOMIC DNA]</scope>
    <source>
        <strain evidence="2">RS5460</strain>
    </source>
</reference>
<gene>
    <name evidence="1" type="ORF">PMAYCL1PPCAC_13695</name>
</gene>
<organism evidence="1 2">
    <name type="scientific">Pristionchus mayeri</name>
    <dbReference type="NCBI Taxonomy" id="1317129"/>
    <lineage>
        <taxon>Eukaryota</taxon>
        <taxon>Metazoa</taxon>
        <taxon>Ecdysozoa</taxon>
        <taxon>Nematoda</taxon>
        <taxon>Chromadorea</taxon>
        <taxon>Rhabditida</taxon>
        <taxon>Rhabditina</taxon>
        <taxon>Diplogasteromorpha</taxon>
        <taxon>Diplogasteroidea</taxon>
        <taxon>Neodiplogasteridae</taxon>
        <taxon>Pristionchus</taxon>
    </lineage>
</organism>
<sequence>VWGGHLVNKSNVSRTSGMMRRYILTHLNSNISKEQTHSIPEIRSMFDGINTKIHKELDNVGIQPELAMKKTLS</sequence>
<evidence type="ECO:0000313" key="2">
    <source>
        <dbReference type="Proteomes" id="UP001328107"/>
    </source>
</evidence>
<name>A0AAN4ZUD2_9BILA</name>
<proteinExistence type="predicted"/>
<dbReference type="EMBL" id="BTRK01000003">
    <property type="protein sequence ID" value="GMR43500.1"/>
    <property type="molecule type" value="Genomic_DNA"/>
</dbReference>
<evidence type="ECO:0000313" key="1">
    <source>
        <dbReference type="EMBL" id="GMR43500.1"/>
    </source>
</evidence>
<dbReference type="Proteomes" id="UP001328107">
    <property type="component" value="Unassembled WGS sequence"/>
</dbReference>
<feature type="non-terminal residue" evidence="1">
    <location>
        <position position="1"/>
    </location>
</feature>
<dbReference type="AlphaFoldDB" id="A0AAN4ZUD2"/>
<protein>
    <submittedName>
        <fullName evidence="1">Uncharacterized protein</fullName>
    </submittedName>
</protein>
<accession>A0AAN4ZUD2</accession>
<comment type="caution">
    <text evidence="1">The sequence shown here is derived from an EMBL/GenBank/DDBJ whole genome shotgun (WGS) entry which is preliminary data.</text>
</comment>